<dbReference type="CDD" id="cd09233">
    <property type="entry name" value="ACE1-Sec16-like"/>
    <property type="match status" value="1"/>
</dbReference>
<name>A0AAF0E6Q1_9BASI</name>
<feature type="region of interest" description="Disordered" evidence="8">
    <location>
        <begin position="1"/>
        <end position="53"/>
    </location>
</feature>
<dbReference type="PANTHER" id="PTHR13402:SF6">
    <property type="entry name" value="SECRETORY 16, ISOFORM I"/>
    <property type="match status" value="1"/>
</dbReference>
<dbReference type="Gene3D" id="1.25.40.1030">
    <property type="match status" value="1"/>
</dbReference>
<accession>A0AAF0E6Q1</accession>
<feature type="compositionally biased region" description="Low complexity" evidence="8">
    <location>
        <begin position="1389"/>
        <end position="1404"/>
    </location>
</feature>
<evidence type="ECO:0000256" key="7">
    <source>
        <dbReference type="RuleBase" id="RU364101"/>
    </source>
</evidence>
<keyword evidence="12" id="KW-1185">Reference proteome</keyword>
<dbReference type="GO" id="GO:0016192">
    <property type="term" value="P:vesicle-mediated transport"/>
    <property type="evidence" value="ECO:0007669"/>
    <property type="project" value="UniProtKB-KW"/>
</dbReference>
<dbReference type="GO" id="GO:0070971">
    <property type="term" value="C:endoplasmic reticulum exit site"/>
    <property type="evidence" value="ECO:0007669"/>
    <property type="project" value="TreeGrafter"/>
</dbReference>
<feature type="compositionally biased region" description="Acidic residues" evidence="8">
    <location>
        <begin position="1538"/>
        <end position="1568"/>
    </location>
</feature>
<feature type="compositionally biased region" description="Low complexity" evidence="8">
    <location>
        <begin position="204"/>
        <end position="218"/>
    </location>
</feature>
<feature type="region of interest" description="Disordered" evidence="8">
    <location>
        <begin position="1379"/>
        <end position="1404"/>
    </location>
</feature>
<dbReference type="GO" id="GO:0007030">
    <property type="term" value="P:Golgi organization"/>
    <property type="evidence" value="ECO:0007669"/>
    <property type="project" value="TreeGrafter"/>
</dbReference>
<evidence type="ECO:0000313" key="12">
    <source>
        <dbReference type="Proteomes" id="UP001220961"/>
    </source>
</evidence>
<protein>
    <recommendedName>
        <fullName evidence="7">Protein transport protein sec16</fullName>
    </recommendedName>
</protein>
<feature type="compositionally biased region" description="Basic and acidic residues" evidence="8">
    <location>
        <begin position="687"/>
        <end position="697"/>
    </location>
</feature>
<feature type="compositionally biased region" description="Basic and acidic residues" evidence="8">
    <location>
        <begin position="644"/>
        <end position="657"/>
    </location>
</feature>
<evidence type="ECO:0000256" key="1">
    <source>
        <dbReference type="ARBA" id="ARBA00004397"/>
    </source>
</evidence>
<evidence type="ECO:0000313" key="11">
    <source>
        <dbReference type="EMBL" id="WFD19800.1"/>
    </source>
</evidence>
<feature type="compositionally biased region" description="Polar residues" evidence="8">
    <location>
        <begin position="121"/>
        <end position="147"/>
    </location>
</feature>
<dbReference type="GO" id="GO:0005789">
    <property type="term" value="C:endoplasmic reticulum membrane"/>
    <property type="evidence" value="ECO:0007669"/>
    <property type="project" value="UniProtKB-SubCell"/>
</dbReference>
<feature type="compositionally biased region" description="Pro residues" evidence="8">
    <location>
        <begin position="598"/>
        <end position="609"/>
    </location>
</feature>
<evidence type="ECO:0000256" key="5">
    <source>
        <dbReference type="ARBA" id="ARBA00022892"/>
    </source>
</evidence>
<feature type="compositionally biased region" description="Basic and acidic residues" evidence="8">
    <location>
        <begin position="1695"/>
        <end position="1720"/>
    </location>
</feature>
<evidence type="ECO:0000256" key="4">
    <source>
        <dbReference type="ARBA" id="ARBA00022824"/>
    </source>
</evidence>
<feature type="region of interest" description="Disordered" evidence="8">
    <location>
        <begin position="1487"/>
        <end position="1515"/>
    </location>
</feature>
<evidence type="ECO:0000259" key="9">
    <source>
        <dbReference type="Pfam" id="PF12931"/>
    </source>
</evidence>
<evidence type="ECO:0000256" key="2">
    <source>
        <dbReference type="ARBA" id="ARBA00005927"/>
    </source>
</evidence>
<comment type="subcellular location">
    <subcellularLocation>
        <location evidence="1">Endoplasmic reticulum membrane</location>
        <topology evidence="1">Peripheral membrane protein</topology>
        <orientation evidence="1">Cytoplasmic side</orientation>
    </subcellularLocation>
</comment>
<dbReference type="GO" id="GO:0070973">
    <property type="term" value="P:protein localization to endoplasmic reticulum exit site"/>
    <property type="evidence" value="ECO:0007669"/>
    <property type="project" value="TreeGrafter"/>
</dbReference>
<reference evidence="11" key="1">
    <citation type="submission" date="2023-03" db="EMBL/GenBank/DDBJ databases">
        <title>Mating type loci evolution in Malassezia.</title>
        <authorList>
            <person name="Coelho M.A."/>
        </authorList>
    </citation>
    <scope>NUCLEOTIDE SEQUENCE</scope>
    <source>
        <strain evidence="11">CBS 10434</strain>
    </source>
</reference>
<dbReference type="Pfam" id="PF12931">
    <property type="entry name" value="TPR_Sec16"/>
    <property type="match status" value="1"/>
</dbReference>
<feature type="compositionally biased region" description="Low complexity" evidence="8">
    <location>
        <begin position="479"/>
        <end position="497"/>
    </location>
</feature>
<feature type="compositionally biased region" description="Low complexity" evidence="8">
    <location>
        <begin position="327"/>
        <end position="341"/>
    </location>
</feature>
<evidence type="ECO:0000256" key="6">
    <source>
        <dbReference type="ARBA" id="ARBA00024687"/>
    </source>
</evidence>
<keyword evidence="7" id="KW-0653">Protein transport</keyword>
<proteinExistence type="inferred from homology"/>
<gene>
    <name evidence="11" type="ORF">MCAP1_002037</name>
</gene>
<dbReference type="GO" id="GO:0015031">
    <property type="term" value="P:protein transport"/>
    <property type="evidence" value="ECO:0007669"/>
    <property type="project" value="UniProtKB-KW"/>
</dbReference>
<keyword evidence="4 7" id="KW-0256">Endoplasmic reticulum</keyword>
<dbReference type="PANTHER" id="PTHR13402">
    <property type="entry name" value="RGPR-RELATED"/>
    <property type="match status" value="1"/>
</dbReference>
<feature type="compositionally biased region" description="Acidic residues" evidence="8">
    <location>
        <begin position="1379"/>
        <end position="1388"/>
    </location>
</feature>
<feature type="region of interest" description="Disordered" evidence="8">
    <location>
        <begin position="1538"/>
        <end position="1756"/>
    </location>
</feature>
<keyword evidence="7" id="KW-0472">Membrane</keyword>
<evidence type="ECO:0000256" key="3">
    <source>
        <dbReference type="ARBA" id="ARBA00022448"/>
    </source>
</evidence>
<dbReference type="Pfam" id="PF12932">
    <property type="entry name" value="Sec16"/>
    <property type="match status" value="1"/>
</dbReference>
<keyword evidence="3 7" id="KW-0813">Transport</keyword>
<feature type="compositionally biased region" description="Polar residues" evidence="8">
    <location>
        <begin position="449"/>
        <end position="460"/>
    </location>
</feature>
<keyword evidence="7" id="KW-0072">Autophagy</keyword>
<feature type="domain" description="Sec16 central conserved" evidence="10">
    <location>
        <begin position="706"/>
        <end position="844"/>
    </location>
</feature>
<evidence type="ECO:0000256" key="8">
    <source>
        <dbReference type="SAM" id="MobiDB-lite"/>
    </source>
</evidence>
<feature type="domain" description="Sec16 Sec23-binding" evidence="9">
    <location>
        <begin position="904"/>
        <end position="1201"/>
    </location>
</feature>
<dbReference type="Proteomes" id="UP001220961">
    <property type="component" value="Chromosome 4"/>
</dbReference>
<sequence length="1846" mass="203084">MPQPKVHPAEPSPVDQTEVQEQDPWSMDWNDDDWQADQADQGDSIPFDNQMQGHEQFMQQYGMQENIPFESKNQFSNDPIGFEGTPDADQGDPWGFNDDAQGYGEPFLDPSQYDAELENLMGTTATNIQSPPNAMNQFDQQNSGQESDMNEAGDFRGYDEFQNQAVQEPGFLPDGAYDTQSFLPEQAYGVQEGYSGGGYTQGEYAQGDYGQGDYAQADYGQGDYAQADYGQGDYAQADYGQGDYAQADYGQGDYAQADYGQGDYAQADYGQGDYAQADYGQGDYAQADYAQADYVQDEYAQGDYAQADYVQSEFTQGEYAEGEYAQDEYAQADYAQDEYAQGEYAHDEYTQGDYAGTEYAEGQFAQDGYNQPSYDGYDPTFMKQAGEEQVEDLNTQGDFNEDTVAQNEYTPSEQHEFGMGTVSNAQLPSDEYDQEDVYATDAYAEPEQQESAHLQPQSSEPAEELYNLTTAPNLVSSEAPKPASQQAPPQRRAPVQPTRKTVPAFQARSEVSKPPVSEPMPTAPSGNVEPPQASHRPLAPPKATVPKSDSARVPTQVPPNVRVQAEPLVQQKVPPRARSPAKPQKKLLSPPVVAERVQPPPALMEPMPPTSFEGGENWGWNEGAEASPSEAVNDAWGWDGDDQDWQRPDLVEKDKYAQKPHGSPNRVRSKPVPGPSVGKAGVKAAARPKDKALRADPVQERLGKTVPVATFGVGGKLVVYLPQSKAEGDAYEYDTPRIMRQVHIRPLAGYMGARPFSTLDMHKFPGPLMESSKMNHKGKKAAILRYLHEQIAESASGVGYLRRKSTLFNSETPVHEQGHVEEWRRMEDKILLLKILALLVENDGQWNASGSLATTVCNLLTGRSEEAELGAFSVPTYSRTSSQSAMKRPIRTYALRQGFLEELQPMLQQGDLQRAVDYAVEQKMWAHAMTISQQLDASVRNRVIEEFMRYELKGPSADNMLQKDYTSIKIAYALYSQQSSDQITAMLRDSTSLSPEAQHAQWRLVVATLIANHNVANGYETIVNAIGESLMANGLPEAAHVCYLLSHQHRRWLSSASSPFLLLGTTSSTPVSALVNDMDALLMTEVLEFILCLSQPKGAEPFSGIPALAPFKLMRAIVCDELGDTAQAKKYCEALAQLSQTKGTAQVLPPKLQLQLHEFMARLNGPRADGNHSWSKKLQRPTLDGVWGALEGRLTKFIAGEENTPEPQPAKTTGKGVGAFTHYSAITPEVASSDAPSANEADIDNAYEEQVQTGNEYEDGQEQDGYIEPASLNENPNDVQGAYAQDFELDNDNAQENLRQDQYVEGKYSEGGYLEGEYSGGQYAEDQYPEGQYPEGDFAEGEQPEGEYPEGQYTEGEYAEGEYPEGQYPEGQCAEGEYVEGDYPEGEYPEGQYTEGEYPEGQYAEGEYPEGEYAEGEYPEGQYAEGEYPEGEYAEGEYPEGQYAEGEYPEGEYAEGEYAEGEYAEGEYAEGEYAEGEYAEGEYPEGEYAEGEYPEGEYPEGQYAEGEYPEGEYPEGQYAEGEYAEGQYAERKFAEGEYAEGEYAEGEYVEGEYAEGEYPADEYADDDHPEGMHKGATHLPSEGNEISASDKKVDGSGQEQEQDPVANGIDSKPTDSEPISQTDEMDSAEQTNVSKPPLFHRVDAEAEPEVGEDGLLSTMPIPTLGPVPVSTPKQETTDTEDVDDAEDNLGLGNASHKEPQKPAETKPEKPADNVPEKPAEKSAGNSWLGRLLGSRNNSQSQSDKESKASKAHLGEETSFYYDKDLKRWVNKKAGDDGKAAPAALPPPPKAAPKPATSSSEKQGPPAPQKNQDGDAFIKANRLANLSFIHSIRKILLISEYKKLAVS</sequence>
<feature type="compositionally biased region" description="Acidic residues" evidence="8">
    <location>
        <begin position="1487"/>
        <end position="1498"/>
    </location>
</feature>
<feature type="region of interest" description="Disordered" evidence="8">
    <location>
        <begin position="66"/>
        <end position="218"/>
    </location>
</feature>
<keyword evidence="5 7" id="KW-0931">ER-Golgi transport</keyword>
<organism evidence="11 12">
    <name type="scientific">Malassezia caprae</name>
    <dbReference type="NCBI Taxonomy" id="1381934"/>
    <lineage>
        <taxon>Eukaryota</taxon>
        <taxon>Fungi</taxon>
        <taxon>Dikarya</taxon>
        <taxon>Basidiomycota</taxon>
        <taxon>Ustilaginomycotina</taxon>
        <taxon>Malasseziomycetes</taxon>
        <taxon>Malasseziales</taxon>
        <taxon>Malasseziaceae</taxon>
        <taxon>Malassezia</taxon>
    </lineage>
</organism>
<comment type="function">
    <text evidence="6 7">Involved in the initiation of assembly of the COPII coat required for the formation of transport vesicles from the endoplasmic reticulum (ER) and the selection of cargo molecules. Also involved in autophagy.</text>
</comment>
<dbReference type="EMBL" id="CP119911">
    <property type="protein sequence ID" value="WFD19800.1"/>
    <property type="molecule type" value="Genomic_DNA"/>
</dbReference>
<feature type="compositionally biased region" description="Polar residues" evidence="8">
    <location>
        <begin position="1617"/>
        <end position="1634"/>
    </location>
</feature>
<evidence type="ECO:0000259" key="10">
    <source>
        <dbReference type="Pfam" id="PF12932"/>
    </source>
</evidence>
<feature type="compositionally biased region" description="Basic and acidic residues" evidence="8">
    <location>
        <begin position="1742"/>
        <end position="1756"/>
    </location>
</feature>
<feature type="region of interest" description="Disordered" evidence="8">
    <location>
        <begin position="318"/>
        <end position="697"/>
    </location>
</feature>
<dbReference type="GO" id="GO:0006914">
    <property type="term" value="P:autophagy"/>
    <property type="evidence" value="ECO:0007669"/>
    <property type="project" value="UniProtKB-KW"/>
</dbReference>
<feature type="compositionally biased region" description="Polar residues" evidence="8">
    <location>
        <begin position="392"/>
        <end position="412"/>
    </location>
</feature>
<dbReference type="InterPro" id="IPR024298">
    <property type="entry name" value="Sec16_Sec23-bd"/>
</dbReference>
<dbReference type="InterPro" id="IPR024340">
    <property type="entry name" value="Sec16_CCD"/>
</dbReference>
<feature type="compositionally biased region" description="Polar residues" evidence="8">
    <location>
        <begin position="467"/>
        <end position="476"/>
    </location>
</feature>
<dbReference type="GO" id="GO:0012507">
    <property type="term" value="C:ER to Golgi transport vesicle membrane"/>
    <property type="evidence" value="ECO:0007669"/>
    <property type="project" value="TreeGrafter"/>
</dbReference>
<feature type="region of interest" description="Disordered" evidence="8">
    <location>
        <begin position="1772"/>
        <end position="1815"/>
    </location>
</feature>
<comment type="similarity">
    <text evidence="2 7">Belongs to the SEC16 family.</text>
</comment>
<feature type="compositionally biased region" description="Low complexity" evidence="8">
    <location>
        <begin position="613"/>
        <end position="626"/>
    </location>
</feature>
<feature type="compositionally biased region" description="Acidic residues" evidence="8">
    <location>
        <begin position="1677"/>
        <end position="1687"/>
    </location>
</feature>